<evidence type="ECO:0000313" key="2">
    <source>
        <dbReference type="EnsemblMetazoa" id="HelroP174203"/>
    </source>
</evidence>
<protein>
    <submittedName>
        <fullName evidence="1 2">Uncharacterized protein</fullName>
    </submittedName>
</protein>
<dbReference type="HOGENOM" id="CLU_1940375_0_0_1"/>
<reference evidence="2" key="3">
    <citation type="submission" date="2015-06" db="UniProtKB">
        <authorList>
            <consortium name="EnsemblMetazoa"/>
        </authorList>
    </citation>
    <scope>IDENTIFICATION</scope>
</reference>
<gene>
    <name evidence="2" type="primary">20204871</name>
    <name evidence="1" type="ORF">HELRODRAFT_174203</name>
</gene>
<dbReference type="AlphaFoldDB" id="T1F7S2"/>
<dbReference type="GeneID" id="20204871"/>
<dbReference type="EMBL" id="AMQM01004847">
    <property type="status" value="NOT_ANNOTATED_CDS"/>
    <property type="molecule type" value="Genomic_DNA"/>
</dbReference>
<dbReference type="KEGG" id="hro:HELRODRAFT_174203"/>
<dbReference type="RefSeq" id="XP_009018999.1">
    <property type="nucleotide sequence ID" value="XM_009020751.1"/>
</dbReference>
<reference evidence="3" key="1">
    <citation type="submission" date="2012-12" db="EMBL/GenBank/DDBJ databases">
        <authorList>
            <person name="Hellsten U."/>
            <person name="Grimwood J."/>
            <person name="Chapman J.A."/>
            <person name="Shapiro H."/>
            <person name="Aerts A."/>
            <person name="Otillar R.P."/>
            <person name="Terry A.Y."/>
            <person name="Boore J.L."/>
            <person name="Simakov O."/>
            <person name="Marletaz F."/>
            <person name="Cho S.-J."/>
            <person name="Edsinger-Gonzales E."/>
            <person name="Havlak P."/>
            <person name="Kuo D.-H."/>
            <person name="Larsson T."/>
            <person name="Lv J."/>
            <person name="Arendt D."/>
            <person name="Savage R."/>
            <person name="Osoegawa K."/>
            <person name="de Jong P."/>
            <person name="Lindberg D.R."/>
            <person name="Seaver E.C."/>
            <person name="Weisblat D.A."/>
            <person name="Putnam N.H."/>
            <person name="Grigoriev I.V."/>
            <person name="Rokhsar D.S."/>
        </authorList>
    </citation>
    <scope>NUCLEOTIDE SEQUENCE</scope>
</reference>
<dbReference type="PROSITE" id="PS51257">
    <property type="entry name" value="PROKAR_LIPOPROTEIN"/>
    <property type="match status" value="1"/>
</dbReference>
<evidence type="ECO:0000313" key="3">
    <source>
        <dbReference type="Proteomes" id="UP000015101"/>
    </source>
</evidence>
<dbReference type="EMBL" id="KB096716">
    <property type="protein sequence ID" value="ESO02785.1"/>
    <property type="molecule type" value="Genomic_DNA"/>
</dbReference>
<dbReference type="Proteomes" id="UP000015101">
    <property type="component" value="Unassembled WGS sequence"/>
</dbReference>
<evidence type="ECO:0000313" key="1">
    <source>
        <dbReference type="EMBL" id="ESO02785.1"/>
    </source>
</evidence>
<accession>T1F7S2</accession>
<keyword evidence="3" id="KW-1185">Reference proteome</keyword>
<organism evidence="2 3">
    <name type="scientific">Helobdella robusta</name>
    <name type="common">Californian leech</name>
    <dbReference type="NCBI Taxonomy" id="6412"/>
    <lineage>
        <taxon>Eukaryota</taxon>
        <taxon>Metazoa</taxon>
        <taxon>Spiralia</taxon>
        <taxon>Lophotrochozoa</taxon>
        <taxon>Annelida</taxon>
        <taxon>Clitellata</taxon>
        <taxon>Hirudinea</taxon>
        <taxon>Rhynchobdellida</taxon>
        <taxon>Glossiphoniidae</taxon>
        <taxon>Helobdella</taxon>
    </lineage>
</organism>
<name>T1F7S2_HELRO</name>
<dbReference type="EnsemblMetazoa" id="HelroT174203">
    <property type="protein sequence ID" value="HelroP174203"/>
    <property type="gene ID" value="HelroG174203"/>
</dbReference>
<dbReference type="InParanoid" id="T1F7S2"/>
<reference evidence="1 3" key="2">
    <citation type="journal article" date="2013" name="Nature">
        <title>Insights into bilaterian evolution from three spiralian genomes.</title>
        <authorList>
            <person name="Simakov O."/>
            <person name="Marletaz F."/>
            <person name="Cho S.J."/>
            <person name="Edsinger-Gonzales E."/>
            <person name="Havlak P."/>
            <person name="Hellsten U."/>
            <person name="Kuo D.H."/>
            <person name="Larsson T."/>
            <person name="Lv J."/>
            <person name="Arendt D."/>
            <person name="Savage R."/>
            <person name="Osoegawa K."/>
            <person name="de Jong P."/>
            <person name="Grimwood J."/>
            <person name="Chapman J.A."/>
            <person name="Shapiro H."/>
            <person name="Aerts A."/>
            <person name="Otillar R.P."/>
            <person name="Terry A.Y."/>
            <person name="Boore J.L."/>
            <person name="Grigoriev I.V."/>
            <person name="Lindberg D.R."/>
            <person name="Seaver E.C."/>
            <person name="Weisblat D.A."/>
            <person name="Putnam N.H."/>
            <person name="Rokhsar D.S."/>
        </authorList>
    </citation>
    <scope>NUCLEOTIDE SEQUENCE</scope>
</reference>
<dbReference type="CTD" id="20204871"/>
<proteinExistence type="predicted"/>
<sequence length="130" mass="14132">MAERVTIMALINIGIASCSATIANSLMELWHILNHKAKMEGGNVRKPASDESMIEYISQLENDLINRSDVTPLNFTPDMRIQNSSFFKKNLRTLDVTPLNFTPDISGGGAAGKAVDSAIHKIICSAIATQ</sequence>